<dbReference type="EMBL" id="QKVK01000001">
    <property type="protein sequence ID" value="PZF78263.1"/>
    <property type="molecule type" value="Genomic_DNA"/>
</dbReference>
<dbReference type="GO" id="GO:0003700">
    <property type="term" value="F:DNA-binding transcription factor activity"/>
    <property type="evidence" value="ECO:0007669"/>
    <property type="project" value="TreeGrafter"/>
</dbReference>
<evidence type="ECO:0000259" key="5">
    <source>
        <dbReference type="PROSITE" id="PS51063"/>
    </source>
</evidence>
<dbReference type="PANTHER" id="PTHR24567:SF26">
    <property type="entry name" value="REGULATORY PROTEIN YEIL"/>
    <property type="match status" value="1"/>
</dbReference>
<accession>A0A2W2CDE1</accession>
<dbReference type="InterPro" id="IPR014710">
    <property type="entry name" value="RmlC-like_jellyroll"/>
</dbReference>
<organism evidence="6 7">
    <name type="scientific">Aestuariivirga litoralis</name>
    <dbReference type="NCBI Taxonomy" id="2650924"/>
    <lineage>
        <taxon>Bacteria</taxon>
        <taxon>Pseudomonadati</taxon>
        <taxon>Pseudomonadota</taxon>
        <taxon>Alphaproteobacteria</taxon>
        <taxon>Hyphomicrobiales</taxon>
        <taxon>Aestuariivirgaceae</taxon>
        <taxon>Aestuariivirga</taxon>
    </lineage>
</organism>
<dbReference type="InterPro" id="IPR000595">
    <property type="entry name" value="cNMP-bd_dom"/>
</dbReference>
<dbReference type="AlphaFoldDB" id="A0A2W2CDE1"/>
<keyword evidence="1" id="KW-0805">Transcription regulation</keyword>
<evidence type="ECO:0000256" key="1">
    <source>
        <dbReference type="ARBA" id="ARBA00023015"/>
    </source>
</evidence>
<dbReference type="Proteomes" id="UP000248795">
    <property type="component" value="Unassembled WGS sequence"/>
</dbReference>
<dbReference type="InterPro" id="IPR012318">
    <property type="entry name" value="HTH_CRP"/>
</dbReference>
<dbReference type="SUPFAM" id="SSF51206">
    <property type="entry name" value="cAMP-binding domain-like"/>
    <property type="match status" value="1"/>
</dbReference>
<dbReference type="PROSITE" id="PS51063">
    <property type="entry name" value="HTH_CRP_2"/>
    <property type="match status" value="1"/>
</dbReference>
<dbReference type="CDD" id="cd00038">
    <property type="entry name" value="CAP_ED"/>
    <property type="match status" value="1"/>
</dbReference>
<dbReference type="InterPro" id="IPR050397">
    <property type="entry name" value="Env_Response_Regulators"/>
</dbReference>
<keyword evidence="7" id="KW-1185">Reference proteome</keyword>
<keyword evidence="3" id="KW-0804">Transcription</keyword>
<dbReference type="SUPFAM" id="SSF46785">
    <property type="entry name" value="Winged helix' DNA-binding domain"/>
    <property type="match status" value="1"/>
</dbReference>
<dbReference type="PANTHER" id="PTHR24567">
    <property type="entry name" value="CRP FAMILY TRANSCRIPTIONAL REGULATORY PROTEIN"/>
    <property type="match status" value="1"/>
</dbReference>
<dbReference type="Pfam" id="PF13545">
    <property type="entry name" value="HTH_Crp_2"/>
    <property type="match status" value="1"/>
</dbReference>
<dbReference type="Gene3D" id="2.60.120.10">
    <property type="entry name" value="Jelly Rolls"/>
    <property type="match status" value="1"/>
</dbReference>
<dbReference type="PROSITE" id="PS50042">
    <property type="entry name" value="CNMP_BINDING_3"/>
    <property type="match status" value="1"/>
</dbReference>
<feature type="domain" description="HTH crp-type" evidence="5">
    <location>
        <begin position="145"/>
        <end position="218"/>
    </location>
</feature>
<dbReference type="RefSeq" id="WP_111195591.1">
    <property type="nucleotide sequence ID" value="NZ_QKVK01000001.1"/>
</dbReference>
<comment type="caution">
    <text evidence="6">The sequence shown here is derived from an EMBL/GenBank/DDBJ whole genome shotgun (WGS) entry which is preliminary data.</text>
</comment>
<name>A0A2W2CDE1_9HYPH</name>
<dbReference type="InterPro" id="IPR018490">
    <property type="entry name" value="cNMP-bd_dom_sf"/>
</dbReference>
<evidence type="ECO:0000256" key="3">
    <source>
        <dbReference type="ARBA" id="ARBA00023163"/>
    </source>
</evidence>
<protein>
    <recommendedName>
        <fullName evidence="8">Crp/Fnr family transcriptional regulator</fullName>
    </recommendedName>
</protein>
<keyword evidence="2" id="KW-0238">DNA-binding</keyword>
<dbReference type="InterPro" id="IPR036390">
    <property type="entry name" value="WH_DNA-bd_sf"/>
</dbReference>
<reference evidence="7" key="1">
    <citation type="submission" date="2018-06" db="EMBL/GenBank/DDBJ databases">
        <title>Aestuariibacter litoralis strain KCTC 52945T.</title>
        <authorList>
            <person name="Li X."/>
            <person name="Salam N."/>
            <person name="Li J.-L."/>
            <person name="Chen Y.-M."/>
            <person name="Yang Z.-W."/>
            <person name="Zhang L.-Y."/>
            <person name="Han M.-X."/>
            <person name="Xiao M."/>
            <person name="Li W.-J."/>
        </authorList>
    </citation>
    <scope>NUCLEOTIDE SEQUENCE [LARGE SCALE GENOMIC DNA]</scope>
    <source>
        <strain evidence="7">KCTC 52945</strain>
    </source>
</reference>
<evidence type="ECO:0000259" key="4">
    <source>
        <dbReference type="PROSITE" id="PS50042"/>
    </source>
</evidence>
<sequence>MDDMRFLMARGWLSLCEPSFAESLLQRSRVQVLEAGEPLFHPTDPSSGLYGVLSGGLGVSFVVPEFGPTLAHLMLPGSWLGETALVRRARTVGVHATRMSRVVLLATREIDAIVAQDPRRWPAFALLAVINGQLAMGAAYDLMLRDARQRCAATLLRLGGFRHNVPRPSTPVELDITQADLAHMTNLSRNSIGAILRLFRAQNCVDIDYGQLVITDPEALRLVLESKG</sequence>
<proteinExistence type="predicted"/>
<evidence type="ECO:0000256" key="2">
    <source>
        <dbReference type="ARBA" id="ARBA00023125"/>
    </source>
</evidence>
<evidence type="ECO:0000313" key="6">
    <source>
        <dbReference type="EMBL" id="PZF78263.1"/>
    </source>
</evidence>
<evidence type="ECO:0008006" key="8">
    <source>
        <dbReference type="Google" id="ProtNLM"/>
    </source>
</evidence>
<dbReference type="GO" id="GO:0005829">
    <property type="term" value="C:cytosol"/>
    <property type="evidence" value="ECO:0007669"/>
    <property type="project" value="TreeGrafter"/>
</dbReference>
<dbReference type="Pfam" id="PF00027">
    <property type="entry name" value="cNMP_binding"/>
    <property type="match status" value="1"/>
</dbReference>
<dbReference type="SMART" id="SM00100">
    <property type="entry name" value="cNMP"/>
    <property type="match status" value="1"/>
</dbReference>
<dbReference type="GO" id="GO:0003677">
    <property type="term" value="F:DNA binding"/>
    <property type="evidence" value="ECO:0007669"/>
    <property type="project" value="UniProtKB-KW"/>
</dbReference>
<gene>
    <name evidence="6" type="ORF">DK847_00085</name>
</gene>
<evidence type="ECO:0000313" key="7">
    <source>
        <dbReference type="Proteomes" id="UP000248795"/>
    </source>
</evidence>
<feature type="domain" description="Cyclic nucleotide-binding" evidence="4">
    <location>
        <begin position="12"/>
        <end position="103"/>
    </location>
</feature>